<dbReference type="GO" id="GO:0016301">
    <property type="term" value="F:kinase activity"/>
    <property type="evidence" value="ECO:0007669"/>
    <property type="project" value="UniProtKB-KW"/>
</dbReference>
<evidence type="ECO:0000313" key="2">
    <source>
        <dbReference type="EMBL" id="MBA6156508.1"/>
    </source>
</evidence>
<evidence type="ECO:0000313" key="3">
    <source>
        <dbReference type="Proteomes" id="UP000563906"/>
    </source>
</evidence>
<keyword evidence="1" id="KW-0175">Coiled coil</keyword>
<dbReference type="Proteomes" id="UP000563906">
    <property type="component" value="Unassembled WGS sequence"/>
</dbReference>
<dbReference type="RefSeq" id="WP_182125012.1">
    <property type="nucleotide sequence ID" value="NZ_JACGLS010000003.1"/>
</dbReference>
<dbReference type="AlphaFoldDB" id="A0A839AQ78"/>
<keyword evidence="2" id="KW-0418">Kinase</keyword>
<name>A0A839AQ78_9FLAO</name>
<feature type="coiled-coil region" evidence="1">
    <location>
        <begin position="135"/>
        <end position="162"/>
    </location>
</feature>
<dbReference type="EMBL" id="JACGLS010000003">
    <property type="protein sequence ID" value="MBA6156508.1"/>
    <property type="molecule type" value="Genomic_DNA"/>
</dbReference>
<comment type="caution">
    <text evidence="2">The sequence shown here is derived from an EMBL/GenBank/DDBJ whole genome shotgun (WGS) entry which is preliminary data.</text>
</comment>
<accession>A0A839AQ78</accession>
<reference evidence="2 3" key="1">
    <citation type="submission" date="2020-07" db="EMBL/GenBank/DDBJ databases">
        <title>Bacterium isolated from marine sediment.</title>
        <authorList>
            <person name="Shang D."/>
            <person name="Du Z.-J."/>
        </authorList>
    </citation>
    <scope>NUCLEOTIDE SEQUENCE [LARGE SCALE GENOMIC DNA]</scope>
    <source>
        <strain evidence="2 3">S7007</strain>
    </source>
</reference>
<dbReference type="Gene3D" id="3.40.50.300">
    <property type="entry name" value="P-loop containing nucleotide triphosphate hydrolases"/>
    <property type="match status" value="1"/>
</dbReference>
<organism evidence="2 3">
    <name type="scientific">Tenacibaculum pelagium</name>
    <dbReference type="NCBI Taxonomy" id="2759527"/>
    <lineage>
        <taxon>Bacteria</taxon>
        <taxon>Pseudomonadati</taxon>
        <taxon>Bacteroidota</taxon>
        <taxon>Flavobacteriia</taxon>
        <taxon>Flavobacteriales</taxon>
        <taxon>Flavobacteriaceae</taxon>
        <taxon>Tenacibaculum</taxon>
    </lineage>
</organism>
<dbReference type="Pfam" id="PF00406">
    <property type="entry name" value="ADK"/>
    <property type="match status" value="1"/>
</dbReference>
<keyword evidence="3" id="KW-1185">Reference proteome</keyword>
<dbReference type="InterPro" id="IPR027417">
    <property type="entry name" value="P-loop_NTPase"/>
</dbReference>
<dbReference type="SUPFAM" id="SSF52540">
    <property type="entry name" value="P-loop containing nucleoside triphosphate hydrolases"/>
    <property type="match status" value="1"/>
</dbReference>
<gene>
    <name evidence="2" type="ORF">H3Z83_08290</name>
</gene>
<sequence length="178" mass="21242">MIIIYRYQIQRGILPIFRELIEKNELNEFNVIDTETIRSRLANPTTEVDEKVKYHIDNGLLISDAYLIDALIQNWDSKKHNILVDFPRNIEQLNVLKFHLDNLNDNIEKIIYYKVNDFDKIYDIAQNNYGKVYDADMKKQTIESMQKQMDRAEKMIEKLNDIPVIELDFLDENTKELK</sequence>
<protein>
    <submittedName>
        <fullName evidence="2">Nucleoside monophosphate kinase</fullName>
    </submittedName>
</protein>
<keyword evidence="2" id="KW-0808">Transferase</keyword>
<evidence type="ECO:0000256" key="1">
    <source>
        <dbReference type="SAM" id="Coils"/>
    </source>
</evidence>
<proteinExistence type="predicted"/>